<keyword evidence="1" id="KW-0732">Signal</keyword>
<feature type="chain" id="PRO_5004786867" evidence="1">
    <location>
        <begin position="28"/>
        <end position="110"/>
    </location>
</feature>
<keyword evidence="3" id="KW-1185">Reference proteome</keyword>
<dbReference type="STRING" id="713585.THITH_07900"/>
<dbReference type="RefSeq" id="WP_006747670.1">
    <property type="nucleotide sequence ID" value="NZ_CP007029.1"/>
</dbReference>
<dbReference type="HOGENOM" id="CLU_170271_0_0_6"/>
<organism evidence="2 3">
    <name type="scientific">Thioalkalivibrio paradoxus ARh 1</name>
    <dbReference type="NCBI Taxonomy" id="713585"/>
    <lineage>
        <taxon>Bacteria</taxon>
        <taxon>Pseudomonadati</taxon>
        <taxon>Pseudomonadota</taxon>
        <taxon>Gammaproteobacteria</taxon>
        <taxon>Chromatiales</taxon>
        <taxon>Ectothiorhodospiraceae</taxon>
        <taxon>Thioalkalivibrio</taxon>
    </lineage>
</organism>
<dbReference type="EMBL" id="CP007029">
    <property type="protein sequence ID" value="AHE98197.1"/>
    <property type="molecule type" value="Genomic_DNA"/>
</dbReference>
<dbReference type="KEGG" id="tti:THITH_07900"/>
<protein>
    <submittedName>
        <fullName evidence="2">Uncharacterized protein</fullName>
    </submittedName>
</protein>
<dbReference type="Proteomes" id="UP000005289">
    <property type="component" value="Chromosome"/>
</dbReference>
<reference evidence="2 3" key="1">
    <citation type="submission" date="2013-12" db="EMBL/GenBank/DDBJ databases">
        <authorList>
            <consortium name="DOE Joint Genome Institute"/>
            <person name="Muyzer G."/>
            <person name="Huntemann M."/>
            <person name="Han J."/>
            <person name="Chen A."/>
            <person name="Kyrpides N."/>
            <person name="Mavromatis K."/>
            <person name="Markowitz V."/>
            <person name="Palaniappan K."/>
            <person name="Ivanova N."/>
            <person name="Schaumberg A."/>
            <person name="Pati A."/>
            <person name="Liolios K."/>
            <person name="Nordberg H.P."/>
            <person name="Cantor M.N."/>
            <person name="Hua S.X."/>
            <person name="Woyke T."/>
        </authorList>
    </citation>
    <scope>NUCLEOTIDE SEQUENCE [LARGE SCALE GENOMIC DNA]</scope>
    <source>
        <strain evidence="2 3">ARh 1</strain>
    </source>
</reference>
<sequence length="110" mass="12042">MLRRIQWGLPAALSAGLLLSAPAPAFAESVQIEPATRDASQQLSLPRRGEHRATVISRHGEPLRQLGPVGAGTRDRPYITRWDYDGFSVVFEGSLVLHSVVHEPNRPLAP</sequence>
<name>W0DLU3_9GAMM</name>
<feature type="signal peptide" evidence="1">
    <location>
        <begin position="1"/>
        <end position="27"/>
    </location>
</feature>
<dbReference type="AlphaFoldDB" id="W0DLU3"/>
<gene>
    <name evidence="2" type="ORF">THITH_07900</name>
</gene>
<evidence type="ECO:0000313" key="3">
    <source>
        <dbReference type="Proteomes" id="UP000005289"/>
    </source>
</evidence>
<evidence type="ECO:0000313" key="2">
    <source>
        <dbReference type="EMBL" id="AHE98197.1"/>
    </source>
</evidence>
<proteinExistence type="predicted"/>
<accession>W0DLU3</accession>
<evidence type="ECO:0000256" key="1">
    <source>
        <dbReference type="SAM" id="SignalP"/>
    </source>
</evidence>